<dbReference type="PANTHER" id="PTHR34488:SF1">
    <property type="entry name" value="SI:CH211-245H14.1-RELATED"/>
    <property type="match status" value="1"/>
</dbReference>
<evidence type="ECO:0000313" key="3">
    <source>
        <dbReference type="Proteomes" id="UP000593565"/>
    </source>
</evidence>
<accession>A0A7J6B719</accession>
<feature type="transmembrane region" description="Helical" evidence="1">
    <location>
        <begin position="6"/>
        <end position="26"/>
    </location>
</feature>
<dbReference type="PANTHER" id="PTHR34488">
    <property type="entry name" value="SI:CH211-245H14.1-RELATED"/>
    <property type="match status" value="1"/>
</dbReference>
<comment type="caution">
    <text evidence="2">The sequence shown here is derived from an EMBL/GenBank/DDBJ whole genome shotgun (WGS) entry which is preliminary data.</text>
</comment>
<evidence type="ECO:0000313" key="2">
    <source>
        <dbReference type="EMBL" id="KAF4090893.1"/>
    </source>
</evidence>
<proteinExistence type="predicted"/>
<keyword evidence="1" id="KW-0472">Membrane</keyword>
<organism evidence="2 3">
    <name type="scientific">Ameiurus melas</name>
    <name type="common">Black bullhead</name>
    <name type="synonym">Silurus melas</name>
    <dbReference type="NCBI Taxonomy" id="219545"/>
    <lineage>
        <taxon>Eukaryota</taxon>
        <taxon>Metazoa</taxon>
        <taxon>Chordata</taxon>
        <taxon>Craniata</taxon>
        <taxon>Vertebrata</taxon>
        <taxon>Euteleostomi</taxon>
        <taxon>Actinopterygii</taxon>
        <taxon>Neopterygii</taxon>
        <taxon>Teleostei</taxon>
        <taxon>Ostariophysi</taxon>
        <taxon>Siluriformes</taxon>
        <taxon>Ictaluridae</taxon>
        <taxon>Ameiurus</taxon>
    </lineage>
</organism>
<sequence length="178" mass="19691">MLPGSNVLTFYIMVLGNVLSAQINFTERLQKRLHLRKVYSEEECDVVIAFVPVVSRAGTDIETALQKIKTSKPVVLVVLHHTFDKNYIAPVSKRSVKRDGVFAFDILFHEDLGVLDGLHNDMMLKSITDYLISKGASPAILPVSEKSCIQAHLWLTGLLVVVGCLAVAGVTWIVIVYV</sequence>
<feature type="transmembrane region" description="Helical" evidence="1">
    <location>
        <begin position="153"/>
        <end position="177"/>
    </location>
</feature>
<protein>
    <submittedName>
        <fullName evidence="2">Uncharacterized protein</fullName>
    </submittedName>
</protein>
<dbReference type="EMBL" id="JAAGNN010000003">
    <property type="protein sequence ID" value="KAF4090893.1"/>
    <property type="molecule type" value="Genomic_DNA"/>
</dbReference>
<dbReference type="AlphaFoldDB" id="A0A7J6B719"/>
<keyword evidence="1" id="KW-1133">Transmembrane helix</keyword>
<reference evidence="2 3" key="1">
    <citation type="submission" date="2020-02" db="EMBL/GenBank/DDBJ databases">
        <title>A chromosome-scale genome assembly of the black bullhead catfish (Ameiurus melas).</title>
        <authorList>
            <person name="Wen M."/>
            <person name="Zham M."/>
            <person name="Cabau C."/>
            <person name="Klopp C."/>
            <person name="Donnadieu C."/>
            <person name="Roques C."/>
            <person name="Bouchez O."/>
            <person name="Lampietro C."/>
            <person name="Jouanno E."/>
            <person name="Herpin A."/>
            <person name="Louis A."/>
            <person name="Berthelot C."/>
            <person name="Parey E."/>
            <person name="Roest-Crollius H."/>
            <person name="Braasch I."/>
            <person name="Postlethwait J."/>
            <person name="Robinson-Rechavi M."/>
            <person name="Echchiki A."/>
            <person name="Begum T."/>
            <person name="Montfort J."/>
            <person name="Schartl M."/>
            <person name="Bobe J."/>
            <person name="Guiguen Y."/>
        </authorList>
    </citation>
    <scope>NUCLEOTIDE SEQUENCE [LARGE SCALE GENOMIC DNA]</scope>
    <source>
        <strain evidence="2">M_S1</strain>
        <tissue evidence="2">Blood</tissue>
    </source>
</reference>
<evidence type="ECO:0000256" key="1">
    <source>
        <dbReference type="SAM" id="Phobius"/>
    </source>
</evidence>
<dbReference type="Proteomes" id="UP000593565">
    <property type="component" value="Unassembled WGS sequence"/>
</dbReference>
<keyword evidence="1" id="KW-0812">Transmembrane</keyword>
<gene>
    <name evidence="2" type="ORF">AMELA_G00030780</name>
</gene>
<name>A0A7J6B719_AMEME</name>
<keyword evidence="3" id="KW-1185">Reference proteome</keyword>